<proteinExistence type="predicted"/>
<dbReference type="InterPro" id="IPR011109">
    <property type="entry name" value="DNA_bind_recombinase_dom"/>
</dbReference>
<dbReference type="EMBL" id="SMJW01000025">
    <property type="protein sequence ID" value="TDC17947.1"/>
    <property type="molecule type" value="Genomic_DNA"/>
</dbReference>
<dbReference type="Pfam" id="PF00239">
    <property type="entry name" value="Resolvase"/>
    <property type="match status" value="1"/>
</dbReference>
<comment type="caution">
    <text evidence="2">The sequence shown here is derived from an EMBL/GenBank/DDBJ whole genome shotgun (WGS) entry which is preliminary data.</text>
</comment>
<dbReference type="InterPro" id="IPR038109">
    <property type="entry name" value="DNA_bind_recomb_sf"/>
</dbReference>
<evidence type="ECO:0000259" key="1">
    <source>
        <dbReference type="PROSITE" id="PS51737"/>
    </source>
</evidence>
<dbReference type="GO" id="GO:0000150">
    <property type="term" value="F:DNA strand exchange activity"/>
    <property type="evidence" value="ECO:0007669"/>
    <property type="project" value="InterPro"/>
</dbReference>
<reference evidence="2 3" key="1">
    <citation type="submission" date="2019-03" db="EMBL/GenBank/DDBJ databases">
        <title>Draft genome sequences of novel Actinobacteria.</title>
        <authorList>
            <person name="Sahin N."/>
            <person name="Ay H."/>
            <person name="Saygin H."/>
        </authorList>
    </citation>
    <scope>NUCLEOTIDE SEQUENCE [LARGE SCALE GENOMIC DNA]</scope>
    <source>
        <strain evidence="2 3">DSM 45347</strain>
    </source>
</reference>
<name>A0A4R4PAG4_9ACTN</name>
<dbReference type="PROSITE" id="PS51737">
    <property type="entry name" value="RECOMBINASE_DNA_BIND"/>
    <property type="match status" value="1"/>
</dbReference>
<dbReference type="InterPro" id="IPR050639">
    <property type="entry name" value="SSR_resolvase"/>
</dbReference>
<dbReference type="RefSeq" id="WP_131938280.1">
    <property type="nucleotide sequence ID" value="NZ_BAAAMX010000001.1"/>
</dbReference>
<protein>
    <submittedName>
        <fullName evidence="2">Recombinase family protein</fullName>
    </submittedName>
</protein>
<dbReference type="InterPro" id="IPR036162">
    <property type="entry name" value="Resolvase-like_N_sf"/>
</dbReference>
<dbReference type="SUPFAM" id="SSF53041">
    <property type="entry name" value="Resolvase-like"/>
    <property type="match status" value="1"/>
</dbReference>
<accession>A0A4R4PAG4</accession>
<evidence type="ECO:0000313" key="3">
    <source>
        <dbReference type="Proteomes" id="UP000295431"/>
    </source>
</evidence>
<dbReference type="InterPro" id="IPR006119">
    <property type="entry name" value="Resolv_N"/>
</dbReference>
<dbReference type="SMART" id="SM00857">
    <property type="entry name" value="Resolvase"/>
    <property type="match status" value="1"/>
</dbReference>
<dbReference type="CDD" id="cd00338">
    <property type="entry name" value="Ser_Recombinase"/>
    <property type="match status" value="1"/>
</dbReference>
<dbReference type="Pfam" id="PF07508">
    <property type="entry name" value="Recombinase"/>
    <property type="match status" value="1"/>
</dbReference>
<dbReference type="PANTHER" id="PTHR30461:SF23">
    <property type="entry name" value="DNA RECOMBINASE-RELATED"/>
    <property type="match status" value="1"/>
</dbReference>
<dbReference type="Gene3D" id="3.40.50.1390">
    <property type="entry name" value="Resolvase, N-terminal catalytic domain"/>
    <property type="match status" value="1"/>
</dbReference>
<dbReference type="AlphaFoldDB" id="A0A4R4PAG4"/>
<dbReference type="PANTHER" id="PTHR30461">
    <property type="entry name" value="DNA-INVERTASE FROM LAMBDOID PROPHAGE"/>
    <property type="match status" value="1"/>
</dbReference>
<dbReference type="GO" id="GO:0003677">
    <property type="term" value="F:DNA binding"/>
    <property type="evidence" value="ECO:0007669"/>
    <property type="project" value="InterPro"/>
</dbReference>
<dbReference type="OrthoDB" id="4500247at2"/>
<evidence type="ECO:0000313" key="2">
    <source>
        <dbReference type="EMBL" id="TDC17947.1"/>
    </source>
</evidence>
<dbReference type="Gene3D" id="3.90.1750.20">
    <property type="entry name" value="Putative Large Serine Recombinase, Chain B, Domain 2"/>
    <property type="match status" value="1"/>
</dbReference>
<feature type="domain" description="Recombinase" evidence="1">
    <location>
        <begin position="174"/>
        <end position="289"/>
    </location>
</feature>
<sequence>MSPAQPLLIAYARISDLSGKRRTLAAALGVEAQHAACEAMARDAGAVVIKQYTDNDRSAGRDEKRAGFEAMLADLHRGRIGDGEPVEGVITVDVDRIYKTPAQWERFVTAFRAAPGRAFLDWQGHRDLYASDAEETGWHDVSGIMGENSRRGDRTRRWHAAQARRGIAHTGGRVFGYRPVRGAPGVIEVVPAEAAVIREAVAACVEGLPLGSITQIFARSGIPTENGGPWRAQTVKQIISSPRLAGLRMLNGEVVTDDAGEPVPGCWEPIISPSEWETVRKRYSPRHRAPGGRSLDGKGRTPRKYLLSGFLLCGREVDGQLCRCVMSGCAPKAGRSTYRYACRPKSDGGCGGSAVRGECMDQEVADLVLGMLTDARPGTLQQDAWTRARELAAIQAKQEELHARRQRGDIDQTLFLRRSAVLEEILQDLLAEKEDWEAVEACFNDEASERLRRWRMRPETGGYSLRQRRALVAEALTSVLVFPAGRGRRRQRGEGYLPVLNPSLAISPGG</sequence>
<organism evidence="2 3">
    <name type="scientific">Actinomadura bangladeshensis</name>
    <dbReference type="NCBI Taxonomy" id="453573"/>
    <lineage>
        <taxon>Bacteria</taxon>
        <taxon>Bacillati</taxon>
        <taxon>Actinomycetota</taxon>
        <taxon>Actinomycetes</taxon>
        <taxon>Streptosporangiales</taxon>
        <taxon>Thermomonosporaceae</taxon>
        <taxon>Actinomadura</taxon>
    </lineage>
</organism>
<gene>
    <name evidence="2" type="ORF">E1284_07580</name>
</gene>
<keyword evidence="3" id="KW-1185">Reference proteome</keyword>
<dbReference type="Proteomes" id="UP000295431">
    <property type="component" value="Unassembled WGS sequence"/>
</dbReference>